<protein>
    <recommendedName>
        <fullName evidence="1">Dienelactone hydrolase domain-containing protein</fullName>
    </recommendedName>
</protein>
<dbReference type="Pfam" id="PF01738">
    <property type="entry name" value="DLH"/>
    <property type="match status" value="1"/>
</dbReference>
<proteinExistence type="predicted"/>
<dbReference type="EMBL" id="UINC01078730">
    <property type="protein sequence ID" value="SVC20088.1"/>
    <property type="molecule type" value="Genomic_DNA"/>
</dbReference>
<dbReference type="Gene3D" id="3.40.50.1820">
    <property type="entry name" value="alpha/beta hydrolase"/>
    <property type="match status" value="1"/>
</dbReference>
<sequence length="183" mass="20012">MADITKELTTLSTGISELESLLEIPNQVKRPPCVILCHPHPRYGGNMFDAVLNQISTYLLSSGIATLRFNQRGVGMSSGESGDGTNELIDTESVVELTSSNPKIDGSRLGIIGYSFGAWMALESAFRTNLIKSLVSIACPQNKFAQYGTVQITQPKLLILGDRDHDFTLGQFKFLANRMSEPK</sequence>
<dbReference type="PANTHER" id="PTHR42103">
    <property type="entry name" value="ALPHA/BETA-HYDROLASES SUPERFAMILY PROTEIN"/>
    <property type="match status" value="1"/>
</dbReference>
<name>A0A382K700_9ZZZZ</name>
<dbReference type="GO" id="GO:0016787">
    <property type="term" value="F:hydrolase activity"/>
    <property type="evidence" value="ECO:0007669"/>
    <property type="project" value="InterPro"/>
</dbReference>
<dbReference type="SUPFAM" id="SSF53474">
    <property type="entry name" value="alpha/beta-Hydrolases"/>
    <property type="match status" value="1"/>
</dbReference>
<dbReference type="InterPro" id="IPR002925">
    <property type="entry name" value="Dienelactn_hydro"/>
</dbReference>
<feature type="domain" description="Dienelactone hydrolase" evidence="1">
    <location>
        <begin position="90"/>
        <end position="179"/>
    </location>
</feature>
<dbReference type="PANTHER" id="PTHR42103:SF2">
    <property type="entry name" value="AB HYDROLASE-1 DOMAIN-CONTAINING PROTEIN"/>
    <property type="match status" value="1"/>
</dbReference>
<reference evidence="2" key="1">
    <citation type="submission" date="2018-05" db="EMBL/GenBank/DDBJ databases">
        <authorList>
            <person name="Lanie J.A."/>
            <person name="Ng W.-L."/>
            <person name="Kazmierczak K.M."/>
            <person name="Andrzejewski T.M."/>
            <person name="Davidsen T.M."/>
            <person name="Wayne K.J."/>
            <person name="Tettelin H."/>
            <person name="Glass J.I."/>
            <person name="Rusch D."/>
            <person name="Podicherti R."/>
            <person name="Tsui H.-C.T."/>
            <person name="Winkler M.E."/>
        </authorList>
    </citation>
    <scope>NUCLEOTIDE SEQUENCE</scope>
</reference>
<accession>A0A382K700</accession>
<dbReference type="AlphaFoldDB" id="A0A382K700"/>
<gene>
    <name evidence="2" type="ORF">METZ01_LOCUS272942</name>
</gene>
<dbReference type="InterPro" id="IPR029058">
    <property type="entry name" value="AB_hydrolase_fold"/>
</dbReference>
<feature type="non-terminal residue" evidence="2">
    <location>
        <position position="183"/>
    </location>
</feature>
<evidence type="ECO:0000313" key="2">
    <source>
        <dbReference type="EMBL" id="SVC20088.1"/>
    </source>
</evidence>
<organism evidence="2">
    <name type="scientific">marine metagenome</name>
    <dbReference type="NCBI Taxonomy" id="408172"/>
    <lineage>
        <taxon>unclassified sequences</taxon>
        <taxon>metagenomes</taxon>
        <taxon>ecological metagenomes</taxon>
    </lineage>
</organism>
<evidence type="ECO:0000259" key="1">
    <source>
        <dbReference type="Pfam" id="PF01738"/>
    </source>
</evidence>